<evidence type="ECO:0000256" key="13">
    <source>
        <dbReference type="ARBA" id="ARBA00022840"/>
    </source>
</evidence>
<gene>
    <name evidence="29" type="primary">RECQ5</name>
</gene>
<dbReference type="FunFam" id="3.40.50.300:FF:000614">
    <property type="entry name" value="ATP-dependent DNA helicase"/>
    <property type="match status" value="1"/>
</dbReference>
<keyword evidence="9" id="KW-0227">DNA damage</keyword>
<keyword evidence="4" id="KW-0597">Phosphoprotein</keyword>
<evidence type="ECO:0000256" key="4">
    <source>
        <dbReference type="ARBA" id="ARBA00022553"/>
    </source>
</evidence>
<evidence type="ECO:0000259" key="28">
    <source>
        <dbReference type="PROSITE" id="PS51194"/>
    </source>
</evidence>
<dbReference type="PROSITE" id="PS51194">
    <property type="entry name" value="HELICASE_CTER"/>
    <property type="match status" value="1"/>
</dbReference>
<evidence type="ECO:0000256" key="1">
    <source>
        <dbReference type="ARBA" id="ARBA00001947"/>
    </source>
</evidence>
<dbReference type="GO" id="GO:0005524">
    <property type="term" value="F:ATP binding"/>
    <property type="evidence" value="ECO:0007669"/>
    <property type="project" value="UniProtKB-KW"/>
</dbReference>
<dbReference type="GO" id="GO:0003677">
    <property type="term" value="F:DNA binding"/>
    <property type="evidence" value="ECO:0007669"/>
    <property type="project" value="UniProtKB-KW"/>
</dbReference>
<dbReference type="InterPro" id="IPR001650">
    <property type="entry name" value="Helicase_C-like"/>
</dbReference>
<dbReference type="InterPro" id="IPR011545">
    <property type="entry name" value="DEAD/DEAH_box_helicase_dom"/>
</dbReference>
<feature type="compositionally biased region" description="Basic and acidic residues" evidence="26">
    <location>
        <begin position="825"/>
        <end position="835"/>
    </location>
</feature>
<dbReference type="GO" id="GO:0000724">
    <property type="term" value="P:double-strand break repair via homologous recombination"/>
    <property type="evidence" value="ECO:0007669"/>
    <property type="project" value="TreeGrafter"/>
</dbReference>
<evidence type="ECO:0000256" key="9">
    <source>
        <dbReference type="ARBA" id="ARBA00022763"/>
    </source>
</evidence>
<organism evidence="29">
    <name type="scientific">Ceratitis capitata</name>
    <name type="common">Mediterranean fruit fly</name>
    <name type="synonym">Tephritis capitata</name>
    <dbReference type="NCBI Taxonomy" id="7213"/>
    <lineage>
        <taxon>Eukaryota</taxon>
        <taxon>Metazoa</taxon>
        <taxon>Ecdysozoa</taxon>
        <taxon>Arthropoda</taxon>
        <taxon>Hexapoda</taxon>
        <taxon>Insecta</taxon>
        <taxon>Pterygota</taxon>
        <taxon>Neoptera</taxon>
        <taxon>Endopterygota</taxon>
        <taxon>Diptera</taxon>
        <taxon>Brachycera</taxon>
        <taxon>Muscomorpha</taxon>
        <taxon>Tephritoidea</taxon>
        <taxon>Tephritidae</taxon>
        <taxon>Ceratitis</taxon>
        <taxon>Ceratitis</taxon>
    </lineage>
</organism>
<dbReference type="Gene3D" id="3.40.50.300">
    <property type="entry name" value="P-loop containing nucleotide triphosphate hydrolases"/>
    <property type="match status" value="2"/>
</dbReference>
<evidence type="ECO:0000256" key="5">
    <source>
        <dbReference type="ARBA" id="ARBA00022618"/>
    </source>
</evidence>
<feature type="region of interest" description="Disordered" evidence="26">
    <location>
        <begin position="485"/>
        <end position="504"/>
    </location>
</feature>
<dbReference type="GO" id="GO:0005694">
    <property type="term" value="C:chromosome"/>
    <property type="evidence" value="ECO:0007669"/>
    <property type="project" value="InterPro"/>
</dbReference>
<keyword evidence="12" id="KW-0862">Zinc</keyword>
<dbReference type="InterPro" id="IPR032284">
    <property type="entry name" value="RecQ_Zn-bd"/>
</dbReference>
<evidence type="ECO:0000256" key="21">
    <source>
        <dbReference type="ARBA" id="ARBA00049360"/>
    </source>
</evidence>
<evidence type="ECO:0000256" key="11">
    <source>
        <dbReference type="ARBA" id="ARBA00022806"/>
    </source>
</evidence>
<evidence type="ECO:0000256" key="12">
    <source>
        <dbReference type="ARBA" id="ARBA00022833"/>
    </source>
</evidence>
<dbReference type="GO" id="GO:0046872">
    <property type="term" value="F:metal ion binding"/>
    <property type="evidence" value="ECO:0007669"/>
    <property type="project" value="UniProtKB-KW"/>
</dbReference>
<evidence type="ECO:0000256" key="26">
    <source>
        <dbReference type="SAM" id="MobiDB-lite"/>
    </source>
</evidence>
<comment type="cofactor">
    <cofactor evidence="1">
        <name>Zn(2+)</name>
        <dbReference type="ChEBI" id="CHEBI:29105"/>
    </cofactor>
</comment>
<dbReference type="PROSITE" id="PS51192">
    <property type="entry name" value="HELICASE_ATP_BIND_1"/>
    <property type="match status" value="1"/>
</dbReference>
<dbReference type="SUPFAM" id="SSF52540">
    <property type="entry name" value="P-loop containing nucleoside triphosphate hydrolases"/>
    <property type="match status" value="1"/>
</dbReference>
<evidence type="ECO:0000256" key="10">
    <source>
        <dbReference type="ARBA" id="ARBA00022801"/>
    </source>
</evidence>
<dbReference type="SMART" id="SM00487">
    <property type="entry name" value="DEXDc"/>
    <property type="match status" value="1"/>
</dbReference>
<feature type="region of interest" description="Disordered" evidence="26">
    <location>
        <begin position="952"/>
        <end position="1017"/>
    </location>
</feature>
<dbReference type="InterPro" id="IPR014001">
    <property type="entry name" value="Helicase_ATP-bd"/>
</dbReference>
<dbReference type="EC" id="5.6.2.4" evidence="20"/>
<evidence type="ECO:0000256" key="8">
    <source>
        <dbReference type="ARBA" id="ARBA00022741"/>
    </source>
</evidence>
<feature type="region of interest" description="Disordered" evidence="26">
    <location>
        <begin position="1090"/>
        <end position="1129"/>
    </location>
</feature>
<evidence type="ECO:0000256" key="22">
    <source>
        <dbReference type="ARBA" id="ARBA00074289"/>
    </source>
</evidence>
<dbReference type="InterPro" id="IPR004589">
    <property type="entry name" value="DNA_helicase_ATP-dep_RecQ"/>
</dbReference>
<keyword evidence="17" id="KW-0539">Nucleus</keyword>
<dbReference type="Pfam" id="PF00271">
    <property type="entry name" value="Helicase_C"/>
    <property type="match status" value="1"/>
</dbReference>
<dbReference type="SMART" id="SM00490">
    <property type="entry name" value="HELICc"/>
    <property type="match status" value="1"/>
</dbReference>
<dbReference type="GO" id="GO:0051301">
    <property type="term" value="P:cell division"/>
    <property type="evidence" value="ECO:0007669"/>
    <property type="project" value="UniProtKB-KW"/>
</dbReference>
<reference evidence="29" key="2">
    <citation type="journal article" date="2014" name="BMC Genomics">
        <title>A genomic perspective to assessing quality of mass-reared SIT flies used in Mediterranean fruit fly (Ceratitis capitata) eradication in California.</title>
        <authorList>
            <person name="Calla B."/>
            <person name="Hall B."/>
            <person name="Hou S."/>
            <person name="Geib S.M."/>
        </authorList>
    </citation>
    <scope>NUCLEOTIDE SEQUENCE</scope>
</reference>
<keyword evidence="16" id="KW-0413">Isomerase</keyword>
<keyword evidence="10" id="KW-0378">Hydrolase</keyword>
<evidence type="ECO:0000256" key="17">
    <source>
        <dbReference type="ARBA" id="ARBA00023242"/>
    </source>
</evidence>
<evidence type="ECO:0000256" key="19">
    <source>
        <dbReference type="ARBA" id="ARBA00034617"/>
    </source>
</evidence>
<evidence type="ECO:0000256" key="24">
    <source>
        <dbReference type="ARBA" id="ARBA00078243"/>
    </source>
</evidence>
<evidence type="ECO:0000256" key="7">
    <source>
        <dbReference type="ARBA" id="ARBA00022723"/>
    </source>
</evidence>
<sequence>MSASEEPEAALYAALEQHFGHKSFKSELQRSAIECAVEKKRDIFVSMPTGSGKSLCYQLPGVLCENQITIVFSPLLALIKDQIDHLGKLRIRADSLNSKMSTKERDAVISDLKAMRPSIRFLYITPEQAATQFFQDLLQTLVKYDKIAYFAVDEAHCVSQWGHDFRPDYLKLCSLRRRYNNIVWMALTATASRQVREDIFQYLALKQPVAKFTTPSFRKNLYYDIVFKNSIEDDFQHLAAFALHCFGDTEEFKSVPAPKRGCGIVYCRTRENVERVAYGISKQGVGAVAYHAGLKAAERIQVQEQWMNGEYPVICATNSFGMGVDKPSVRFVIHWDVPQNVAAYYQESGRAGRDGLQSYCRLYYGREDVKSIQFLLQNDLNRSRSSSCSGKQEQSQRAIKNFEEIVSFCESLRCRHKLFSDYFGDPPPDCNGQCDVCKHPKKIEKALEMFHKLCMDGRFKSSVSLEDSTDLYEGGRAAIKRLNEDYGESDSNSDASHEQLAKKAKRETEDFIRKQFQLRKQLNAAREVENEGKAQITRVKHAPSSGVKVSGLTTAIRENYLSAIISALKLNAEQCKEDDPRRDLRHRDYEAIAIDIEYECFSKVKVANMYRHSLAKELSAIRQQTNKELLMPILRDYVARPETSQQSVWTGGSVEYFERKLKELEDARPSSPNAAAKCSGTSKDLPKALRHKKSYKQDTAKQTKIGSFFEKEKKTKEEGDECSPISSSSESQELNANENGTVKTEREEPSEDMEQISTEEEKLDEYSIKFEAVEPSKLEDSFDAIDKDETLKNESECKKIDDDLEDISDKEINSNEFKMSEDEETKDKNNVTGLDKKDNHVTKAKTLKMDSLFGNEDWDDTAEEMLESSIKYPTKKDDGKMKTLFGDESDISTTNKSDSSSRTGIRNEDDDYYDSQIHHKRKHRTSHYSKTKEKSPLHSYKTSVSYDAYYQSATSSTTHHHKSSASATLATHQYKSDSSSASSSSRRKHKHKRHSKHKHSDDDLDELDMYENSSSTKCKYQDAFEDSVKYEKSVKEKLKALRAEWQEFEGESDKKLEESEDSLDELEQLALSKKKIEEELKALEELERANAEKAAAQKNSLLDDEQTSSKADAKSNEKDATKNTIGGGLRVEDVARQNDWYASKRMKESSKSTESDLNGGKSKFALPKSNISASENVVKSGDYHRKPTLRPEQNSRHSSNERQARLNAAKHKTDVSKSVVDLLNPYYKKKIATKELFKTLAKRITNRVCDGKLEFSHCKSYIRDNFLTITEIGTEADIERYFPLT</sequence>
<evidence type="ECO:0000256" key="3">
    <source>
        <dbReference type="ARBA" id="ARBA00005446"/>
    </source>
</evidence>
<keyword evidence="7" id="KW-0479">Metal-binding</keyword>
<keyword evidence="13" id="KW-0067">ATP-binding</keyword>
<feature type="compositionally biased region" description="Low complexity" evidence="26">
    <location>
        <begin position="964"/>
        <end position="984"/>
    </location>
</feature>
<dbReference type="EMBL" id="GAMC01012353">
    <property type="protein sequence ID" value="JAB94202.1"/>
    <property type="molecule type" value="mRNA"/>
</dbReference>
<feature type="region of interest" description="Disordered" evidence="26">
    <location>
        <begin position="810"/>
        <end position="835"/>
    </location>
</feature>
<keyword evidence="14" id="KW-0238">DNA-binding</keyword>
<dbReference type="GO" id="GO:0045934">
    <property type="term" value="P:negative regulation of nucleobase-containing compound metabolic process"/>
    <property type="evidence" value="ECO:0007669"/>
    <property type="project" value="UniProtKB-ARBA"/>
</dbReference>
<dbReference type="PANTHER" id="PTHR13710:SF152">
    <property type="entry name" value="ATP-DEPENDENT DNA HELICASE Q5"/>
    <property type="match status" value="1"/>
</dbReference>
<dbReference type="GO" id="GO:0043138">
    <property type="term" value="F:3'-5' DNA helicase activity"/>
    <property type="evidence" value="ECO:0007669"/>
    <property type="project" value="UniProtKB-EC"/>
</dbReference>
<evidence type="ECO:0000313" key="29">
    <source>
        <dbReference type="EMBL" id="JAB94202.1"/>
    </source>
</evidence>
<dbReference type="Pfam" id="PF08236">
    <property type="entry name" value="SRI"/>
    <property type="match status" value="1"/>
</dbReference>
<keyword evidence="8" id="KW-0547">Nucleotide-binding</keyword>
<feature type="compositionally biased region" description="Basic residues" evidence="26">
    <location>
        <begin position="985"/>
        <end position="998"/>
    </location>
</feature>
<dbReference type="OrthoDB" id="10261556at2759"/>
<comment type="subcellular location">
    <subcellularLocation>
        <location evidence="2">Nucleus</location>
        <location evidence="2">Nucleoplasm</location>
    </subcellularLocation>
</comment>
<keyword evidence="5" id="KW-0132">Cell division</keyword>
<reference evidence="29" key="1">
    <citation type="submission" date="2013-07" db="EMBL/GenBank/DDBJ databases">
        <authorList>
            <person name="Geib S."/>
        </authorList>
    </citation>
    <scope>NUCLEOTIDE SEQUENCE</scope>
</reference>
<comment type="catalytic activity">
    <reaction evidence="21">
        <text>ATP + H2O = ADP + phosphate + H(+)</text>
        <dbReference type="Rhea" id="RHEA:13065"/>
        <dbReference type="ChEBI" id="CHEBI:15377"/>
        <dbReference type="ChEBI" id="CHEBI:15378"/>
        <dbReference type="ChEBI" id="CHEBI:30616"/>
        <dbReference type="ChEBI" id="CHEBI:43474"/>
        <dbReference type="ChEBI" id="CHEBI:456216"/>
    </reaction>
</comment>
<evidence type="ECO:0000256" key="15">
    <source>
        <dbReference type="ARBA" id="ARBA00023204"/>
    </source>
</evidence>
<comment type="catalytic activity">
    <reaction evidence="19">
        <text>Couples ATP hydrolysis with the unwinding of duplex DNA by translocating in the 3'-5' direction.</text>
        <dbReference type="EC" id="5.6.2.4"/>
    </reaction>
</comment>
<evidence type="ECO:0000256" key="2">
    <source>
        <dbReference type="ARBA" id="ARBA00004642"/>
    </source>
</evidence>
<keyword evidence="11 29" id="KW-0347">Helicase</keyword>
<dbReference type="GO" id="GO:0016787">
    <property type="term" value="F:hydrolase activity"/>
    <property type="evidence" value="ECO:0007669"/>
    <property type="project" value="UniProtKB-KW"/>
</dbReference>
<feature type="compositionally biased region" description="Low complexity" evidence="26">
    <location>
        <begin position="722"/>
        <end position="739"/>
    </location>
</feature>
<feature type="compositionally biased region" description="Basic and acidic residues" evidence="26">
    <location>
        <begin position="1111"/>
        <end position="1121"/>
    </location>
</feature>
<keyword evidence="6" id="KW-0235">DNA replication</keyword>
<accession>W8B6H6</accession>
<feature type="compositionally biased region" description="Basic and acidic residues" evidence="26">
    <location>
        <begin position="1193"/>
        <end position="1204"/>
    </location>
</feature>
<evidence type="ECO:0000256" key="14">
    <source>
        <dbReference type="ARBA" id="ARBA00023125"/>
    </source>
</evidence>
<proteinExistence type="evidence at transcript level"/>
<keyword evidence="15" id="KW-0234">DNA repair</keyword>
<dbReference type="GO" id="GO:0006260">
    <property type="term" value="P:DNA replication"/>
    <property type="evidence" value="ECO:0007669"/>
    <property type="project" value="UniProtKB-KW"/>
</dbReference>
<feature type="region of interest" description="Disordered" evidence="26">
    <location>
        <begin position="1142"/>
        <end position="1211"/>
    </location>
</feature>
<feature type="compositionally biased region" description="Acidic residues" evidence="26">
    <location>
        <begin position="748"/>
        <end position="763"/>
    </location>
</feature>
<dbReference type="InterPro" id="IPR013257">
    <property type="entry name" value="SRI"/>
</dbReference>
<dbReference type="PANTHER" id="PTHR13710">
    <property type="entry name" value="DNA HELICASE RECQ FAMILY MEMBER"/>
    <property type="match status" value="1"/>
</dbReference>
<dbReference type="GO" id="GO:0006355">
    <property type="term" value="P:regulation of DNA-templated transcription"/>
    <property type="evidence" value="ECO:0007669"/>
    <property type="project" value="InterPro"/>
</dbReference>
<dbReference type="InterPro" id="IPR027417">
    <property type="entry name" value="P-loop_NTPase"/>
</dbReference>
<dbReference type="CDD" id="cd18794">
    <property type="entry name" value="SF2_C_RecQ"/>
    <property type="match status" value="1"/>
</dbReference>
<comment type="similarity">
    <text evidence="3">Belongs to the helicase family. RecQ subfamily.</text>
</comment>
<name>W8B6H6_CERCA</name>
<dbReference type="GO" id="GO:0005654">
    <property type="term" value="C:nucleoplasm"/>
    <property type="evidence" value="ECO:0007669"/>
    <property type="project" value="UniProtKB-SubCell"/>
</dbReference>
<evidence type="ECO:0000256" key="20">
    <source>
        <dbReference type="ARBA" id="ARBA00034808"/>
    </source>
</evidence>
<feature type="compositionally biased region" description="Basic and acidic residues" evidence="26">
    <location>
        <begin position="1145"/>
        <end position="1154"/>
    </location>
</feature>
<feature type="domain" description="Helicase ATP-binding" evidence="27">
    <location>
        <begin position="34"/>
        <end position="209"/>
    </location>
</feature>
<feature type="region of interest" description="Disordered" evidence="26">
    <location>
        <begin position="869"/>
        <end position="939"/>
    </location>
</feature>
<feature type="compositionally biased region" description="Polar residues" evidence="26">
    <location>
        <begin position="891"/>
        <end position="904"/>
    </location>
</feature>
<protein>
    <recommendedName>
        <fullName evidence="22">ATP-dependent DNA helicase Q5</fullName>
        <ecNumber evidence="20">5.6.2.4</ecNumber>
    </recommendedName>
    <alternativeName>
        <fullName evidence="23">DNA 3'-5' helicase RecQ5</fullName>
    </alternativeName>
    <alternativeName>
        <fullName evidence="24">DNA helicase, RecQ-like type 5</fullName>
    </alternativeName>
    <alternativeName>
        <fullName evidence="25">RecQ protein-like 5</fullName>
    </alternativeName>
</protein>
<evidence type="ECO:0000256" key="18">
    <source>
        <dbReference type="ARBA" id="ARBA00023306"/>
    </source>
</evidence>
<evidence type="ECO:0000256" key="6">
    <source>
        <dbReference type="ARBA" id="ARBA00022705"/>
    </source>
</evidence>
<keyword evidence="18" id="KW-0131">Cell cycle</keyword>
<dbReference type="GO" id="GO:0010605">
    <property type="term" value="P:negative regulation of macromolecule metabolic process"/>
    <property type="evidence" value="ECO:0007669"/>
    <property type="project" value="UniProtKB-ARBA"/>
</dbReference>
<evidence type="ECO:0000256" key="23">
    <source>
        <dbReference type="ARBA" id="ARBA00076757"/>
    </source>
</evidence>
<dbReference type="Gene3D" id="6.10.250.3140">
    <property type="match status" value="1"/>
</dbReference>
<evidence type="ECO:0000259" key="27">
    <source>
        <dbReference type="PROSITE" id="PS51192"/>
    </source>
</evidence>
<dbReference type="Pfam" id="PF00270">
    <property type="entry name" value="DEAD"/>
    <property type="match status" value="1"/>
</dbReference>
<feature type="compositionally biased region" description="Basic and acidic residues" evidence="26">
    <location>
        <begin position="495"/>
        <end position="504"/>
    </location>
</feature>
<feature type="region of interest" description="Disordered" evidence="26">
    <location>
        <begin position="665"/>
        <end position="766"/>
    </location>
</feature>
<evidence type="ECO:0000256" key="16">
    <source>
        <dbReference type="ARBA" id="ARBA00023235"/>
    </source>
</evidence>
<dbReference type="GO" id="GO:0009378">
    <property type="term" value="F:four-way junction helicase activity"/>
    <property type="evidence" value="ECO:0007669"/>
    <property type="project" value="TreeGrafter"/>
</dbReference>
<dbReference type="FunFam" id="3.40.50.300:FF:000444">
    <property type="entry name" value="ATP-dependent DNA helicase"/>
    <property type="match status" value="1"/>
</dbReference>
<dbReference type="Pfam" id="PF16124">
    <property type="entry name" value="RecQ_Zn_bind"/>
    <property type="match status" value="1"/>
</dbReference>
<evidence type="ECO:0000256" key="25">
    <source>
        <dbReference type="ARBA" id="ARBA00084014"/>
    </source>
</evidence>
<dbReference type="NCBIfam" id="TIGR00614">
    <property type="entry name" value="recQ_fam"/>
    <property type="match status" value="1"/>
</dbReference>
<dbReference type="GO" id="GO:0005737">
    <property type="term" value="C:cytoplasm"/>
    <property type="evidence" value="ECO:0007669"/>
    <property type="project" value="TreeGrafter"/>
</dbReference>
<feature type="domain" description="Helicase C-terminal" evidence="28">
    <location>
        <begin position="247"/>
        <end position="403"/>
    </location>
</feature>
<feature type="compositionally biased region" description="Basic residues" evidence="26">
    <location>
        <begin position="918"/>
        <end position="929"/>
    </location>
</feature>